<reference evidence="2" key="1">
    <citation type="thesis" date="2021" institute="BYU ScholarsArchive" country="Provo, UT, USA">
        <title>Applications of and Algorithms for Genome Assembly and Genomic Analyses with an Emphasis on Marine Teleosts.</title>
        <authorList>
            <person name="Pickett B.D."/>
        </authorList>
    </citation>
    <scope>NUCLEOTIDE SEQUENCE</scope>
    <source>
        <strain evidence="2">HI-2016</strain>
    </source>
</reference>
<evidence type="ECO:0000313" key="2">
    <source>
        <dbReference type="EMBL" id="KAG9348425.1"/>
    </source>
</evidence>
<feature type="region of interest" description="Disordered" evidence="1">
    <location>
        <begin position="1"/>
        <end position="42"/>
    </location>
</feature>
<keyword evidence="3" id="KW-1185">Reference proteome</keyword>
<name>A0A8T2P7A2_9TELE</name>
<protein>
    <submittedName>
        <fullName evidence="2">Uncharacterized protein</fullName>
    </submittedName>
</protein>
<evidence type="ECO:0000313" key="3">
    <source>
        <dbReference type="Proteomes" id="UP000824540"/>
    </source>
</evidence>
<dbReference type="EMBL" id="JAFBMS010000011">
    <property type="protein sequence ID" value="KAG9348425.1"/>
    <property type="molecule type" value="Genomic_DNA"/>
</dbReference>
<organism evidence="2 3">
    <name type="scientific">Albula glossodonta</name>
    <name type="common">roundjaw bonefish</name>
    <dbReference type="NCBI Taxonomy" id="121402"/>
    <lineage>
        <taxon>Eukaryota</taxon>
        <taxon>Metazoa</taxon>
        <taxon>Chordata</taxon>
        <taxon>Craniata</taxon>
        <taxon>Vertebrata</taxon>
        <taxon>Euteleostomi</taxon>
        <taxon>Actinopterygii</taxon>
        <taxon>Neopterygii</taxon>
        <taxon>Teleostei</taxon>
        <taxon>Albuliformes</taxon>
        <taxon>Albulidae</taxon>
        <taxon>Albula</taxon>
    </lineage>
</organism>
<accession>A0A8T2P7A2</accession>
<sequence length="73" mass="8207">MNLSPSPQWTPKRVSTNGKEDPQQSVKTEMNPMNDACSPSSLQQAHRCAHLRYSLSSPSRKHNPCVTRCQEDP</sequence>
<gene>
    <name evidence="2" type="ORF">JZ751_002160</name>
</gene>
<dbReference type="Proteomes" id="UP000824540">
    <property type="component" value="Unassembled WGS sequence"/>
</dbReference>
<evidence type="ECO:0000256" key="1">
    <source>
        <dbReference type="SAM" id="MobiDB-lite"/>
    </source>
</evidence>
<feature type="compositionally biased region" description="Polar residues" evidence="1">
    <location>
        <begin position="1"/>
        <end position="28"/>
    </location>
</feature>
<dbReference type="AlphaFoldDB" id="A0A8T2P7A2"/>
<proteinExistence type="predicted"/>
<comment type="caution">
    <text evidence="2">The sequence shown here is derived from an EMBL/GenBank/DDBJ whole genome shotgun (WGS) entry which is preliminary data.</text>
</comment>